<accession>A0A2N6SAD6</accession>
<dbReference type="EMBL" id="NNRU01000006">
    <property type="protein sequence ID" value="RFT27869.1"/>
    <property type="molecule type" value="Genomic_DNA"/>
</dbReference>
<sequence length="54" mass="6598">MHNLQNYKRENVINAKSLLPKLNLVQEAIIMDKPRHKFVIMLYSIFDDFRIYFK</sequence>
<proteinExistence type="predicted"/>
<gene>
    <name evidence="1" type="ORF">CG405_06880</name>
</gene>
<evidence type="ECO:0000313" key="2">
    <source>
        <dbReference type="Proteomes" id="UP000258379"/>
    </source>
</evidence>
<protein>
    <submittedName>
        <fullName evidence="1">Uncharacterized protein</fullName>
    </submittedName>
</protein>
<name>A0A2N6SAD6_GARVA</name>
<dbReference type="AlphaFoldDB" id="A0A2N6SAD6"/>
<organism evidence="1 2">
    <name type="scientific">Gardnerella vaginalis</name>
    <dbReference type="NCBI Taxonomy" id="2702"/>
    <lineage>
        <taxon>Bacteria</taxon>
        <taxon>Bacillati</taxon>
        <taxon>Actinomycetota</taxon>
        <taxon>Actinomycetes</taxon>
        <taxon>Bifidobacteriales</taxon>
        <taxon>Bifidobacteriaceae</taxon>
        <taxon>Gardnerella</taxon>
    </lineage>
</organism>
<evidence type="ECO:0000313" key="1">
    <source>
        <dbReference type="EMBL" id="RFT27869.1"/>
    </source>
</evidence>
<dbReference type="Proteomes" id="UP000258379">
    <property type="component" value="Unassembled WGS sequence"/>
</dbReference>
<comment type="caution">
    <text evidence="1">The sequence shown here is derived from an EMBL/GenBank/DDBJ whole genome shotgun (WGS) entry which is preliminary data.</text>
</comment>
<reference evidence="1 2" key="1">
    <citation type="submission" date="2017-07" db="EMBL/GenBank/DDBJ databases">
        <title>A comparative genomics approach to explaining the enigmatic role of Gardnerella vaginalis in the vaginal microbiome.</title>
        <authorList>
            <person name="Vancuren S.J."/>
            <person name="Hill J.E."/>
        </authorList>
    </citation>
    <scope>NUCLEOTIDE SEQUENCE [LARGE SCALE GENOMIC DNA]</scope>
    <source>
        <strain evidence="1 2">WP023</strain>
    </source>
</reference>